<dbReference type="RefSeq" id="WP_248943280.1">
    <property type="nucleotide sequence ID" value="NZ_JAKIKS010000231.1"/>
</dbReference>
<accession>A0ABT0LL15</accession>
<evidence type="ECO:0000313" key="3">
    <source>
        <dbReference type="Proteomes" id="UP001203423"/>
    </source>
</evidence>
<keyword evidence="3" id="KW-1185">Reference proteome</keyword>
<dbReference type="Proteomes" id="UP001203423">
    <property type="component" value="Unassembled WGS sequence"/>
</dbReference>
<comment type="caution">
    <text evidence="2">The sequence shown here is derived from an EMBL/GenBank/DDBJ whole genome shotgun (WGS) entry which is preliminary data.</text>
</comment>
<organism evidence="2 3">
    <name type="scientific">Shewanella surugensis</name>
    <dbReference type="NCBI Taxonomy" id="212020"/>
    <lineage>
        <taxon>Bacteria</taxon>
        <taxon>Pseudomonadati</taxon>
        <taxon>Pseudomonadota</taxon>
        <taxon>Gammaproteobacteria</taxon>
        <taxon>Alteromonadales</taxon>
        <taxon>Shewanellaceae</taxon>
        <taxon>Shewanella</taxon>
    </lineage>
</organism>
<proteinExistence type="predicted"/>
<gene>
    <name evidence="2" type="ORF">L2764_26185</name>
</gene>
<feature type="chain" id="PRO_5047055905" evidence="1">
    <location>
        <begin position="22"/>
        <end position="164"/>
    </location>
</feature>
<dbReference type="EMBL" id="JAKIKS010000231">
    <property type="protein sequence ID" value="MCL1127851.1"/>
    <property type="molecule type" value="Genomic_DNA"/>
</dbReference>
<sequence length="164" mass="18695">MKKFTLLVPSLLLLTACSSMSPIEKASESESYFQDAVYGGVDFYISKEKITGERYRIFHQALTGFSGTSGIRRSARKRANIFCLKIKQKQKMLTVSEHTVSPPYILGNFPRIEIIFVCIDDEIISTTGSTDKYDRLIKIKNLLDQGVLTQKEFEIEKKKILTEK</sequence>
<protein>
    <submittedName>
        <fullName evidence="2">SHOCT domain-containing protein</fullName>
    </submittedName>
</protein>
<keyword evidence="1" id="KW-0732">Signal</keyword>
<dbReference type="PROSITE" id="PS51257">
    <property type="entry name" value="PROKAR_LIPOPROTEIN"/>
    <property type="match status" value="1"/>
</dbReference>
<name>A0ABT0LL15_9GAMM</name>
<reference evidence="2 3" key="1">
    <citation type="submission" date="2022-01" db="EMBL/GenBank/DDBJ databases">
        <title>Whole genome-based taxonomy of the Shewanellaceae.</title>
        <authorList>
            <person name="Martin-Rodriguez A.J."/>
        </authorList>
    </citation>
    <scope>NUCLEOTIDE SEQUENCE [LARGE SCALE GENOMIC DNA]</scope>
    <source>
        <strain evidence="2 3">DSM 17177</strain>
    </source>
</reference>
<evidence type="ECO:0000256" key="1">
    <source>
        <dbReference type="SAM" id="SignalP"/>
    </source>
</evidence>
<feature type="signal peptide" evidence="1">
    <location>
        <begin position="1"/>
        <end position="21"/>
    </location>
</feature>
<evidence type="ECO:0000313" key="2">
    <source>
        <dbReference type="EMBL" id="MCL1127851.1"/>
    </source>
</evidence>